<dbReference type="EMBL" id="JANYMP010000051">
    <property type="protein sequence ID" value="MCS7484688.1"/>
    <property type="molecule type" value="Genomic_DNA"/>
</dbReference>
<keyword evidence="4" id="KW-0378">Hydrolase</keyword>
<dbReference type="SUPFAM" id="SSF50494">
    <property type="entry name" value="Trypsin-like serine proteases"/>
    <property type="match status" value="1"/>
</dbReference>
<dbReference type="GO" id="GO:0004252">
    <property type="term" value="F:serine-type endopeptidase activity"/>
    <property type="evidence" value="ECO:0007669"/>
    <property type="project" value="InterPro"/>
</dbReference>
<sequence length="298" mass="31830">MNHRGVNVGEIDTMDNPMQPWGNQGGNSQGPVAPLVVGGEDAQARSYMASIQYPDGDHECGGSLIADRWVITARHCAPRIVPGQFHVRIGSADRTTGGTLAGIQQVFSHPLGAPDKAGNDVALILLDQAVPQKPIPIARRAGQPGTPTRIFGFGITCDSDFNDPSCIAASRMLQQLDTKIAPDRRCSVADPQTGVRFFDPATELCTVSRDGKKKMGCFGDSGGPQVEVRHGREVLIGATSGDGDDWELRPNVCTTAPDGRNGAGIWSDLTSLYRWIMQTLRKNDPRAADEVELSSAAV</sequence>
<dbReference type="AlphaFoldDB" id="A0A9X2VZL7"/>
<evidence type="ECO:0000259" key="3">
    <source>
        <dbReference type="PROSITE" id="PS50240"/>
    </source>
</evidence>
<evidence type="ECO:0000256" key="2">
    <source>
        <dbReference type="ARBA" id="ARBA00023157"/>
    </source>
</evidence>
<name>A0A9X2VZL7_9PSEU</name>
<dbReference type="InterPro" id="IPR009003">
    <property type="entry name" value="Peptidase_S1_PA"/>
</dbReference>
<keyword evidence="5" id="KW-1185">Reference proteome</keyword>
<accession>A0A9X2VZL7</accession>
<comment type="caution">
    <text evidence="4">The sequence shown here is derived from an EMBL/GenBank/DDBJ whole genome shotgun (WGS) entry which is preliminary data.</text>
</comment>
<dbReference type="GO" id="GO:0006508">
    <property type="term" value="P:proteolysis"/>
    <property type="evidence" value="ECO:0007669"/>
    <property type="project" value="UniProtKB-KW"/>
</dbReference>
<proteinExistence type="inferred from homology"/>
<evidence type="ECO:0000313" key="4">
    <source>
        <dbReference type="EMBL" id="MCS7484688.1"/>
    </source>
</evidence>
<dbReference type="RefSeq" id="WP_259630134.1">
    <property type="nucleotide sequence ID" value="NZ_JANYMP010000051.1"/>
</dbReference>
<dbReference type="InterPro" id="IPR001314">
    <property type="entry name" value="Peptidase_S1A"/>
</dbReference>
<dbReference type="SMART" id="SM00020">
    <property type="entry name" value="Tryp_SPc"/>
    <property type="match status" value="1"/>
</dbReference>
<keyword evidence="4" id="KW-0645">Protease</keyword>
<gene>
    <name evidence="4" type="ORF">NZH93_48340</name>
</gene>
<protein>
    <submittedName>
        <fullName evidence="4">Serine protease</fullName>
    </submittedName>
</protein>
<dbReference type="CDD" id="cd00190">
    <property type="entry name" value="Tryp_SPc"/>
    <property type="match status" value="1"/>
</dbReference>
<organism evidence="4 5">
    <name type="scientific">Umezawaea endophytica</name>
    <dbReference type="NCBI Taxonomy" id="1654476"/>
    <lineage>
        <taxon>Bacteria</taxon>
        <taxon>Bacillati</taxon>
        <taxon>Actinomycetota</taxon>
        <taxon>Actinomycetes</taxon>
        <taxon>Pseudonocardiales</taxon>
        <taxon>Pseudonocardiaceae</taxon>
        <taxon>Umezawaea</taxon>
    </lineage>
</organism>
<dbReference type="InterPro" id="IPR043504">
    <property type="entry name" value="Peptidase_S1_PA_chymotrypsin"/>
</dbReference>
<dbReference type="Gene3D" id="2.40.10.10">
    <property type="entry name" value="Trypsin-like serine proteases"/>
    <property type="match status" value="1"/>
</dbReference>
<dbReference type="PANTHER" id="PTHR24276">
    <property type="entry name" value="POLYSERASE-RELATED"/>
    <property type="match status" value="1"/>
</dbReference>
<evidence type="ECO:0000256" key="1">
    <source>
        <dbReference type="ARBA" id="ARBA00007664"/>
    </source>
</evidence>
<dbReference type="PROSITE" id="PS50240">
    <property type="entry name" value="TRYPSIN_DOM"/>
    <property type="match status" value="1"/>
</dbReference>
<evidence type="ECO:0000313" key="5">
    <source>
        <dbReference type="Proteomes" id="UP001141259"/>
    </source>
</evidence>
<keyword evidence="2" id="KW-1015">Disulfide bond</keyword>
<dbReference type="InterPro" id="IPR001254">
    <property type="entry name" value="Trypsin_dom"/>
</dbReference>
<dbReference type="InterPro" id="IPR050430">
    <property type="entry name" value="Peptidase_S1"/>
</dbReference>
<dbReference type="PANTHER" id="PTHR24276:SF98">
    <property type="entry name" value="FI18310P1-RELATED"/>
    <property type="match status" value="1"/>
</dbReference>
<feature type="domain" description="Peptidase S1" evidence="3">
    <location>
        <begin position="36"/>
        <end position="281"/>
    </location>
</feature>
<dbReference type="PRINTS" id="PR00722">
    <property type="entry name" value="CHYMOTRYPSIN"/>
</dbReference>
<dbReference type="Proteomes" id="UP001141259">
    <property type="component" value="Unassembled WGS sequence"/>
</dbReference>
<comment type="similarity">
    <text evidence="1">Belongs to the peptidase S1 family.</text>
</comment>
<reference evidence="4" key="1">
    <citation type="submission" date="2022-08" db="EMBL/GenBank/DDBJ databases">
        <authorList>
            <person name="Tistechok S."/>
            <person name="Samborskyy M."/>
            <person name="Roman I."/>
        </authorList>
    </citation>
    <scope>NUCLEOTIDE SEQUENCE</scope>
    <source>
        <strain evidence="4">DSM 103496</strain>
    </source>
</reference>
<dbReference type="Pfam" id="PF00089">
    <property type="entry name" value="Trypsin"/>
    <property type="match status" value="1"/>
</dbReference>